<dbReference type="Pfam" id="PF01370">
    <property type="entry name" value="Epimerase"/>
    <property type="match status" value="1"/>
</dbReference>
<name>A0AAP9E9B0_AGRTU</name>
<dbReference type="RefSeq" id="WP_099086800.1">
    <property type="nucleotide sequence ID" value="NZ_CP042275.2"/>
</dbReference>
<reference evidence="4 5" key="1">
    <citation type="journal article" date="2017" name="Genome Announc.">
        <title>Draft Genome Sequence of Agrobacterium tumefaciens Biovar 1 Strain 186, Isolated from Walnut.</title>
        <authorList>
            <person name="Poret-Peterson A.T."/>
            <person name="Bhatnagar S."/>
            <person name="McClean A.E."/>
            <person name="Kluepfel D.A."/>
        </authorList>
    </citation>
    <scope>NUCLEOTIDE SEQUENCE [LARGE SCALE GENOMIC DNA]</scope>
    <source>
        <strain evidence="4 5">186</strain>
    </source>
</reference>
<evidence type="ECO:0000313" key="4">
    <source>
        <dbReference type="EMBL" id="QDY97181.1"/>
    </source>
</evidence>
<dbReference type="Gene3D" id="3.40.50.720">
    <property type="entry name" value="NAD(P)-binding Rossmann-like Domain"/>
    <property type="match status" value="1"/>
</dbReference>
<feature type="domain" description="NAD-dependent epimerase/dehydratase" evidence="3">
    <location>
        <begin position="3"/>
        <end position="239"/>
    </location>
</feature>
<evidence type="ECO:0000259" key="3">
    <source>
        <dbReference type="Pfam" id="PF01370"/>
    </source>
</evidence>
<organism evidence="4 5">
    <name type="scientific">Agrobacterium tumefaciens</name>
    <dbReference type="NCBI Taxonomy" id="358"/>
    <lineage>
        <taxon>Bacteria</taxon>
        <taxon>Pseudomonadati</taxon>
        <taxon>Pseudomonadota</taxon>
        <taxon>Alphaproteobacteria</taxon>
        <taxon>Hyphomicrobiales</taxon>
        <taxon>Rhizobiaceae</taxon>
        <taxon>Rhizobium/Agrobacterium group</taxon>
        <taxon>Agrobacterium</taxon>
        <taxon>Agrobacterium tumefaciens complex</taxon>
    </lineage>
</organism>
<comment type="pathway">
    <text evidence="1">Bacterial outer membrane biogenesis; LPS O-antigen biosynthesis.</text>
</comment>
<dbReference type="Proteomes" id="UP000222296">
    <property type="component" value="Chromosome Linear"/>
</dbReference>
<dbReference type="SUPFAM" id="SSF51735">
    <property type="entry name" value="NAD(P)-binding Rossmann-fold domains"/>
    <property type="match status" value="1"/>
</dbReference>
<dbReference type="InterPro" id="IPR036291">
    <property type="entry name" value="NAD(P)-bd_dom_sf"/>
</dbReference>
<proteinExistence type="inferred from homology"/>
<gene>
    <name evidence="4" type="ORF">CG010_024205</name>
</gene>
<sequence>MKILVTGGAGFIGSFLCDYLIAKGHQVTAYDDLSLGRRRNIEHQLNAGALEFIEGDILDESRFEDVVKSGNFECVFHMAANSDIARSHASPSIDLKKTFLTTFQVLEAARKFDIKQIVFASTSAIYGETKGKVAETYGPLVPISHYGAGKLASEAFISSYCENYGIKAWITRFPNVVGPRATHGAVYDFVRKLIATPGLLNVLGDGTQVKPYLYVEDLVRAISLVWEKTDQKINIYNVGADTRSTVADIAQIVIEESGERAEIAYTGGDRGWIGDVPKFEYDTSALNSLGWQPTMTSDDAIRAAARAIWKEQR</sequence>
<dbReference type="EMBL" id="CP042275">
    <property type="protein sequence ID" value="QDY97181.1"/>
    <property type="molecule type" value="Genomic_DNA"/>
</dbReference>
<comment type="similarity">
    <text evidence="2">Belongs to the NAD(P)-dependent epimerase/dehydratase family.</text>
</comment>
<evidence type="ECO:0000313" key="5">
    <source>
        <dbReference type="Proteomes" id="UP000222296"/>
    </source>
</evidence>
<evidence type="ECO:0000256" key="2">
    <source>
        <dbReference type="ARBA" id="ARBA00007637"/>
    </source>
</evidence>
<accession>A0AAP9E9B0</accession>
<dbReference type="PANTHER" id="PTHR43000">
    <property type="entry name" value="DTDP-D-GLUCOSE 4,6-DEHYDRATASE-RELATED"/>
    <property type="match status" value="1"/>
</dbReference>
<dbReference type="Gene3D" id="3.90.25.10">
    <property type="entry name" value="UDP-galactose 4-epimerase, domain 1"/>
    <property type="match status" value="2"/>
</dbReference>
<protein>
    <submittedName>
        <fullName evidence="4">NAD-dependent epimerase/dehydratase family protein</fullName>
    </submittedName>
</protein>
<dbReference type="AlphaFoldDB" id="A0AAP9E9B0"/>
<dbReference type="InterPro" id="IPR001509">
    <property type="entry name" value="Epimerase_deHydtase"/>
</dbReference>
<evidence type="ECO:0000256" key="1">
    <source>
        <dbReference type="ARBA" id="ARBA00005125"/>
    </source>
</evidence>